<gene>
    <name evidence="2" type="ORF">GCM10025770_03810</name>
</gene>
<feature type="compositionally biased region" description="Low complexity" evidence="1">
    <location>
        <begin position="32"/>
        <end position="42"/>
    </location>
</feature>
<reference evidence="3" key="1">
    <citation type="journal article" date="2019" name="Int. J. Syst. Evol. Microbiol.">
        <title>The Global Catalogue of Microorganisms (GCM) 10K type strain sequencing project: providing services to taxonomists for standard genome sequencing and annotation.</title>
        <authorList>
            <consortium name="The Broad Institute Genomics Platform"/>
            <consortium name="The Broad Institute Genome Sequencing Center for Infectious Disease"/>
            <person name="Wu L."/>
            <person name="Ma J."/>
        </authorList>
    </citation>
    <scope>NUCLEOTIDE SEQUENCE [LARGE SCALE GENOMIC DNA]</scope>
    <source>
        <strain evidence="3">JCM 18715</strain>
    </source>
</reference>
<name>A0ABP9Q9A3_9RHOO</name>
<protein>
    <submittedName>
        <fullName evidence="2">Uncharacterized protein</fullName>
    </submittedName>
</protein>
<accession>A0ABP9Q9A3</accession>
<sequence>MARFGRAKAHVCQRQRAKTSRKGRELSARAAQQQTTLGTQQGCAKTGGESDSEEGKHDVLCRSHG</sequence>
<keyword evidence="3" id="KW-1185">Reference proteome</keyword>
<dbReference type="EMBL" id="BAABLD010000002">
    <property type="protein sequence ID" value="GAA5158781.1"/>
    <property type="molecule type" value="Genomic_DNA"/>
</dbReference>
<proteinExistence type="predicted"/>
<dbReference type="Proteomes" id="UP001500547">
    <property type="component" value="Unassembled WGS sequence"/>
</dbReference>
<evidence type="ECO:0000313" key="3">
    <source>
        <dbReference type="Proteomes" id="UP001500547"/>
    </source>
</evidence>
<organism evidence="2 3">
    <name type="scientific">Viridibacterium curvum</name>
    <dbReference type="NCBI Taxonomy" id="1101404"/>
    <lineage>
        <taxon>Bacteria</taxon>
        <taxon>Pseudomonadati</taxon>
        <taxon>Pseudomonadota</taxon>
        <taxon>Betaproteobacteria</taxon>
        <taxon>Rhodocyclales</taxon>
        <taxon>Rhodocyclaceae</taxon>
        <taxon>Viridibacterium</taxon>
    </lineage>
</organism>
<comment type="caution">
    <text evidence="2">The sequence shown here is derived from an EMBL/GenBank/DDBJ whole genome shotgun (WGS) entry which is preliminary data.</text>
</comment>
<feature type="compositionally biased region" description="Basic and acidic residues" evidence="1">
    <location>
        <begin position="53"/>
        <end position="65"/>
    </location>
</feature>
<evidence type="ECO:0000256" key="1">
    <source>
        <dbReference type="SAM" id="MobiDB-lite"/>
    </source>
</evidence>
<feature type="compositionally biased region" description="Basic residues" evidence="1">
    <location>
        <begin position="1"/>
        <end position="21"/>
    </location>
</feature>
<feature type="region of interest" description="Disordered" evidence="1">
    <location>
        <begin position="1"/>
        <end position="65"/>
    </location>
</feature>
<evidence type="ECO:0000313" key="2">
    <source>
        <dbReference type="EMBL" id="GAA5158781.1"/>
    </source>
</evidence>